<gene>
    <name evidence="2" type="ORF">A9Y57_01720</name>
</gene>
<dbReference type="GeneID" id="61419758"/>
<dbReference type="CDD" id="cd10033">
    <property type="entry name" value="UDG_like"/>
    <property type="match status" value="1"/>
</dbReference>
<accession>A0A854WKA4</accession>
<dbReference type="AlphaFoldDB" id="A0A854WKA4"/>
<name>A0A854WKA4_9STRE</name>
<dbReference type="Proteomes" id="UP000217465">
    <property type="component" value="Unassembled WGS sequence"/>
</dbReference>
<evidence type="ECO:0000313" key="3">
    <source>
        <dbReference type="Proteomes" id="UP000217465"/>
    </source>
</evidence>
<dbReference type="SMART" id="SM00986">
    <property type="entry name" value="UDG"/>
    <property type="match status" value="1"/>
</dbReference>
<dbReference type="InterPro" id="IPR047124">
    <property type="entry name" value="HI_0220.2"/>
</dbReference>
<dbReference type="Gene3D" id="3.40.470.10">
    <property type="entry name" value="Uracil-DNA glycosylase-like domain"/>
    <property type="match status" value="1"/>
</dbReference>
<sequence>MDKIFKEIMDDEENKTYTDKGIEPLYAAPKTAKIVIVGQAPGIIAQETKIYWNDRSGIRLREWLDVDNDTFYNSGLFGIIPMDFYYPGKGKSGDLPPRNGFADKWHQKILKTMPNVELIILVGQYAQKHYLGKESKKTLTETVRSFEEYLPNYFPLVHPSPRNQIWMKKNSWFQDQVIPTLQKRVAEILKN</sequence>
<dbReference type="InterPro" id="IPR005122">
    <property type="entry name" value="Uracil-DNA_glycosylase-like"/>
</dbReference>
<comment type="caution">
    <text evidence="2">The sequence shown here is derived from an EMBL/GenBank/DDBJ whole genome shotgun (WGS) entry which is preliminary data.</text>
</comment>
<dbReference type="Pfam" id="PF03167">
    <property type="entry name" value="UDG"/>
    <property type="match status" value="1"/>
</dbReference>
<reference evidence="2 3" key="1">
    <citation type="submission" date="2016-06" db="EMBL/GenBank/DDBJ databases">
        <authorList>
            <person name="Haines A.N."/>
            <person name="Council K.R."/>
        </authorList>
    </citation>
    <scope>NUCLEOTIDE SEQUENCE [LARGE SCALE GENOMIC DNA]</scope>
    <source>
        <strain evidence="2 3">SP158-29</strain>
    </source>
</reference>
<dbReference type="InterPro" id="IPR036895">
    <property type="entry name" value="Uracil-DNA_glycosylase-like_sf"/>
</dbReference>
<feature type="domain" description="Uracil-DNA glycosylase-like" evidence="1">
    <location>
        <begin position="24"/>
        <end position="182"/>
    </location>
</feature>
<dbReference type="RefSeq" id="WP_003104764.1">
    <property type="nucleotide sequence ID" value="NZ_LHAE01000006.1"/>
</dbReference>
<dbReference type="PANTHER" id="PTHR42160:SF1">
    <property type="entry name" value="URACIL-DNA GLYCOSYLASE SUPERFAMILY PROTEIN"/>
    <property type="match status" value="1"/>
</dbReference>
<organism evidence="2 3">
    <name type="scientific">Streptococcus parauberis</name>
    <dbReference type="NCBI Taxonomy" id="1348"/>
    <lineage>
        <taxon>Bacteria</taxon>
        <taxon>Bacillati</taxon>
        <taxon>Bacillota</taxon>
        <taxon>Bacilli</taxon>
        <taxon>Lactobacillales</taxon>
        <taxon>Streptococcaceae</taxon>
        <taxon>Streptococcus</taxon>
    </lineage>
</organism>
<dbReference type="SMART" id="SM00987">
    <property type="entry name" value="UreE_C"/>
    <property type="match status" value="1"/>
</dbReference>
<dbReference type="PANTHER" id="PTHR42160">
    <property type="entry name" value="URACIL-DNA GLYCOSYLASE SUPERFAMILY PROTEIN"/>
    <property type="match status" value="1"/>
</dbReference>
<dbReference type="EMBL" id="NSGR01000009">
    <property type="protein sequence ID" value="PCH11417.1"/>
    <property type="molecule type" value="Genomic_DNA"/>
</dbReference>
<evidence type="ECO:0000313" key="2">
    <source>
        <dbReference type="EMBL" id="PCH11417.1"/>
    </source>
</evidence>
<evidence type="ECO:0000259" key="1">
    <source>
        <dbReference type="SMART" id="SM00986"/>
    </source>
</evidence>
<proteinExistence type="predicted"/>
<dbReference type="SUPFAM" id="SSF52141">
    <property type="entry name" value="Uracil-DNA glycosylase-like"/>
    <property type="match status" value="1"/>
</dbReference>
<protein>
    <submittedName>
        <fullName evidence="2">Uracil DNA glycosylase superfamily protein</fullName>
    </submittedName>
</protein>